<gene>
    <name evidence="4" type="ORF">RIMI_LOCUS1489969</name>
</gene>
<evidence type="ECO:0000313" key="5">
    <source>
        <dbReference type="Proteomes" id="UP001176940"/>
    </source>
</evidence>
<evidence type="ECO:0000256" key="1">
    <source>
        <dbReference type="ARBA" id="ARBA00023157"/>
    </source>
</evidence>
<accession>A0ABN9KW51</accession>
<evidence type="ECO:0000259" key="3">
    <source>
        <dbReference type="Pfam" id="PF00535"/>
    </source>
</evidence>
<dbReference type="PANTHER" id="PTHR11675">
    <property type="entry name" value="N-ACETYLGALACTOSAMINYLTRANSFERASE"/>
    <property type="match status" value="1"/>
</dbReference>
<protein>
    <recommendedName>
        <fullName evidence="3">Glycosyltransferase 2-like domain-containing protein</fullName>
    </recommendedName>
</protein>
<evidence type="ECO:0000256" key="2">
    <source>
        <dbReference type="SAM" id="MobiDB-lite"/>
    </source>
</evidence>
<reference evidence="4" key="1">
    <citation type="submission" date="2023-07" db="EMBL/GenBank/DDBJ databases">
        <authorList>
            <person name="Stuckert A."/>
        </authorList>
    </citation>
    <scope>NUCLEOTIDE SEQUENCE</scope>
</reference>
<dbReference type="EMBL" id="CAUEEQ010001947">
    <property type="protein sequence ID" value="CAJ0921305.1"/>
    <property type="molecule type" value="Genomic_DNA"/>
</dbReference>
<feature type="region of interest" description="Disordered" evidence="2">
    <location>
        <begin position="1"/>
        <end position="31"/>
    </location>
</feature>
<sequence length="257" mass="28739">MTRSINEPRSNENRSLSHSPPGTGDLKGPLEDYVKESLPNKVKLVRNKQREGLIRGRMVGASHATDTCHFSSVLSGDVLVFLDSHCEVNEMWLQPLLTPIKENRKTVVCPVIDIISADTLMYSSSPVVRGGFNWGLHFKWDPVPMSELGGPDGFTAPFRSPTMAGGLFAMDRDYFNTLGQYDSGMDIWGGENLEISFRIWMCGGSLLIVPCSRVGHIFRKRRPYGSPGGHDTMAHNSLRLAHVWMDDYKRSCDRLLP</sequence>
<dbReference type="InterPro" id="IPR029044">
    <property type="entry name" value="Nucleotide-diphossugar_trans"/>
</dbReference>
<proteinExistence type="predicted"/>
<keyword evidence="1" id="KW-1015">Disulfide bond</keyword>
<keyword evidence="5" id="KW-1185">Reference proteome</keyword>
<dbReference type="PANTHER" id="PTHR11675:SF63">
    <property type="entry name" value="POLYPEPTIDE N-ACETYLGALACTOSAMINYLTRANSFERASE"/>
    <property type="match status" value="1"/>
</dbReference>
<evidence type="ECO:0000313" key="4">
    <source>
        <dbReference type="EMBL" id="CAJ0921305.1"/>
    </source>
</evidence>
<comment type="caution">
    <text evidence="4">The sequence shown here is derived from an EMBL/GenBank/DDBJ whole genome shotgun (WGS) entry which is preliminary data.</text>
</comment>
<feature type="domain" description="Glycosyltransferase 2-like" evidence="3">
    <location>
        <begin position="28"/>
        <end position="175"/>
    </location>
</feature>
<dbReference type="Gene3D" id="3.90.550.10">
    <property type="entry name" value="Spore Coat Polysaccharide Biosynthesis Protein SpsA, Chain A"/>
    <property type="match status" value="1"/>
</dbReference>
<dbReference type="Proteomes" id="UP001176940">
    <property type="component" value="Unassembled WGS sequence"/>
</dbReference>
<name>A0ABN9KW51_9NEOB</name>
<dbReference type="Pfam" id="PF00535">
    <property type="entry name" value="Glycos_transf_2"/>
    <property type="match status" value="1"/>
</dbReference>
<feature type="compositionally biased region" description="Polar residues" evidence="2">
    <location>
        <begin position="1"/>
        <end position="20"/>
    </location>
</feature>
<organism evidence="4 5">
    <name type="scientific">Ranitomeya imitator</name>
    <name type="common">mimic poison frog</name>
    <dbReference type="NCBI Taxonomy" id="111125"/>
    <lineage>
        <taxon>Eukaryota</taxon>
        <taxon>Metazoa</taxon>
        <taxon>Chordata</taxon>
        <taxon>Craniata</taxon>
        <taxon>Vertebrata</taxon>
        <taxon>Euteleostomi</taxon>
        <taxon>Amphibia</taxon>
        <taxon>Batrachia</taxon>
        <taxon>Anura</taxon>
        <taxon>Neobatrachia</taxon>
        <taxon>Hyloidea</taxon>
        <taxon>Dendrobatidae</taxon>
        <taxon>Dendrobatinae</taxon>
        <taxon>Ranitomeya</taxon>
    </lineage>
</organism>
<dbReference type="SUPFAM" id="SSF53448">
    <property type="entry name" value="Nucleotide-diphospho-sugar transferases"/>
    <property type="match status" value="1"/>
</dbReference>
<dbReference type="InterPro" id="IPR001173">
    <property type="entry name" value="Glyco_trans_2-like"/>
</dbReference>